<feature type="domain" description="PRC-barrel" evidence="1">
    <location>
        <begin position="4"/>
        <end position="79"/>
    </location>
</feature>
<dbReference type="OrthoDB" id="6024937at2"/>
<gene>
    <name evidence="2" type="ORF">EXM65_05630</name>
    <name evidence="3" type="ORF">FC774_00500</name>
    <name evidence="4" type="ORF">FDB51_03450</name>
    <name evidence="5" type="ORF">FDG31_02925</name>
</gene>
<dbReference type="PANTHER" id="PTHR40061">
    <property type="entry name" value="SPORULATION PROTEIN YLMC-RELATED"/>
    <property type="match status" value="1"/>
</dbReference>
<dbReference type="Gene3D" id="2.30.30.240">
    <property type="entry name" value="PRC-barrel domain"/>
    <property type="match status" value="1"/>
</dbReference>
<dbReference type="RefSeq" id="WP_003369218.1">
    <property type="nucleotide sequence ID" value="NZ_CP010520.1"/>
</dbReference>
<dbReference type="AlphaFoldDB" id="A0A0C2SNC4"/>
<evidence type="ECO:0000259" key="1">
    <source>
        <dbReference type="Pfam" id="PF05239"/>
    </source>
</evidence>
<dbReference type="InterPro" id="IPR014238">
    <property type="entry name" value="Spore_YlmC/YmxH"/>
</dbReference>
<sequence length="90" mass="10310">MEAEMYSLNAMRSMEIIDISTGRKLGFIKDFKVNCDENKITSLILPSTTMKSWFLKDDEIEIKWNDIVKVGVDVILVKSNDITEYDSNNG</sequence>
<dbReference type="Proteomes" id="UP000472355">
    <property type="component" value="Unassembled WGS sequence"/>
</dbReference>
<reference evidence="7 8" key="2">
    <citation type="submission" date="2019-04" db="EMBL/GenBank/DDBJ databases">
        <title>Genome sequencing of Clostridium botulinum Groups I-IV and Clostridium butyricum.</title>
        <authorList>
            <person name="Brunt J."/>
            <person name="Van Vliet A.H.M."/>
            <person name="Stringer S.C."/>
            <person name="Carter A.T."/>
            <person name="Peck M.W."/>
        </authorList>
    </citation>
    <scope>NUCLEOTIDE SEQUENCE [LARGE SCALE GENOMIC DNA]</scope>
    <source>
        <strain evidence="3 8">1605</strain>
        <strain evidence="5 9">BL81</strain>
        <strain evidence="4 7">CB-K-33E</strain>
    </source>
</reference>
<dbReference type="EMBL" id="SXFB01000002">
    <property type="protein sequence ID" value="NFV25124.1"/>
    <property type="molecule type" value="Genomic_DNA"/>
</dbReference>
<evidence type="ECO:0000313" key="9">
    <source>
        <dbReference type="Proteomes" id="UP000486903"/>
    </source>
</evidence>
<comment type="caution">
    <text evidence="2">The sequence shown here is derived from an EMBL/GenBank/DDBJ whole genome shotgun (WGS) entry which is preliminary data.</text>
</comment>
<proteinExistence type="predicted"/>
<organism evidence="2 6">
    <name type="scientific">Clostridium botulinum</name>
    <dbReference type="NCBI Taxonomy" id="1491"/>
    <lineage>
        <taxon>Bacteria</taxon>
        <taxon>Bacillati</taxon>
        <taxon>Bacillota</taxon>
        <taxon>Clostridia</taxon>
        <taxon>Eubacteriales</taxon>
        <taxon>Clostridiaceae</taxon>
        <taxon>Clostridium</taxon>
    </lineage>
</organism>
<dbReference type="Proteomes" id="UP000473681">
    <property type="component" value="Unassembled WGS sequence"/>
</dbReference>
<dbReference type="EMBL" id="SGKU01000011">
    <property type="protein sequence ID" value="NFA42066.1"/>
    <property type="molecule type" value="Genomic_DNA"/>
</dbReference>
<evidence type="ECO:0000313" key="2">
    <source>
        <dbReference type="EMBL" id="NFA42066.1"/>
    </source>
</evidence>
<evidence type="ECO:0000313" key="4">
    <source>
        <dbReference type="EMBL" id="NFN34200.1"/>
    </source>
</evidence>
<evidence type="ECO:0000313" key="6">
    <source>
        <dbReference type="Proteomes" id="UP000472355"/>
    </source>
</evidence>
<dbReference type="EMBL" id="SWVK01000003">
    <property type="protein sequence ID" value="NFN34200.1"/>
    <property type="molecule type" value="Genomic_DNA"/>
</dbReference>
<protein>
    <submittedName>
        <fullName evidence="2">YlmC/YmxH family sporulation protein</fullName>
    </submittedName>
</protein>
<dbReference type="Pfam" id="PF05239">
    <property type="entry name" value="PRC"/>
    <property type="match status" value="1"/>
</dbReference>
<dbReference type="NCBIfam" id="TIGR02888">
    <property type="entry name" value="spore_YlmC_YmxH"/>
    <property type="match status" value="1"/>
</dbReference>
<dbReference type="InterPro" id="IPR027275">
    <property type="entry name" value="PRC-brl_dom"/>
</dbReference>
<evidence type="ECO:0000313" key="7">
    <source>
        <dbReference type="Proteomes" id="UP000473681"/>
    </source>
</evidence>
<evidence type="ECO:0000313" key="3">
    <source>
        <dbReference type="EMBL" id="NFF86391.1"/>
    </source>
</evidence>
<evidence type="ECO:0000313" key="8">
    <source>
        <dbReference type="Proteomes" id="UP000476820"/>
    </source>
</evidence>
<dbReference type="SUPFAM" id="SSF50346">
    <property type="entry name" value="PRC-barrel domain"/>
    <property type="match status" value="1"/>
</dbReference>
<reference evidence="2 6" key="1">
    <citation type="submission" date="2019-02" db="EMBL/GenBank/DDBJ databases">
        <title>Genome sequencing of Clostridium botulinum clinical isolates.</title>
        <authorList>
            <person name="Brunt J."/>
            <person name="Van Vliet A.H.M."/>
            <person name="Stringer S.C."/>
            <person name="Grant K.A."/>
            <person name="Carter A.C."/>
            <person name="Peck M.W."/>
        </authorList>
    </citation>
    <scope>NUCLEOTIDE SEQUENCE [LARGE SCALE GENOMIC DNA]</scope>
    <source>
        <strain evidence="2 6">H113700579</strain>
    </source>
</reference>
<dbReference type="InterPro" id="IPR011033">
    <property type="entry name" value="PRC_barrel-like_sf"/>
</dbReference>
<dbReference type="Proteomes" id="UP000476820">
    <property type="component" value="Unassembled WGS sequence"/>
</dbReference>
<name>A0A0C2SNC4_CLOBO</name>
<accession>A0A0C2SNC4</accession>
<dbReference type="Proteomes" id="UP000486903">
    <property type="component" value="Unassembled WGS sequence"/>
</dbReference>
<dbReference type="PANTHER" id="PTHR40061:SF1">
    <property type="entry name" value="SPORULATION PROTEIN YLMC-RELATED"/>
    <property type="match status" value="1"/>
</dbReference>
<dbReference type="EMBL" id="SWOV01000001">
    <property type="protein sequence ID" value="NFF86391.1"/>
    <property type="molecule type" value="Genomic_DNA"/>
</dbReference>
<evidence type="ECO:0000313" key="5">
    <source>
        <dbReference type="EMBL" id="NFV25124.1"/>
    </source>
</evidence>